<dbReference type="Gene3D" id="3.30.565.10">
    <property type="entry name" value="Histidine kinase-like ATPase, C-terminal domain"/>
    <property type="match status" value="1"/>
</dbReference>
<dbReference type="InterPro" id="IPR003594">
    <property type="entry name" value="HATPase_dom"/>
</dbReference>
<evidence type="ECO:0000259" key="1">
    <source>
        <dbReference type="Pfam" id="PF13581"/>
    </source>
</evidence>
<dbReference type="GO" id="GO:0016301">
    <property type="term" value="F:kinase activity"/>
    <property type="evidence" value="ECO:0007669"/>
    <property type="project" value="UniProtKB-KW"/>
</dbReference>
<keyword evidence="2" id="KW-0418">Kinase</keyword>
<protein>
    <submittedName>
        <fullName evidence="2">Serine-protein kinase RsbW</fullName>
    </submittedName>
</protein>
<feature type="domain" description="Histidine kinase/HSP90-like ATPase" evidence="1">
    <location>
        <begin position="19"/>
        <end position="126"/>
    </location>
</feature>
<dbReference type="Pfam" id="PF13581">
    <property type="entry name" value="HATPase_c_2"/>
    <property type="match status" value="1"/>
</dbReference>
<dbReference type="RefSeq" id="WP_096467553.1">
    <property type="nucleotide sequence ID" value="NZ_AP017312.1"/>
</dbReference>
<keyword evidence="3" id="KW-1185">Reference proteome</keyword>
<dbReference type="CDD" id="cd16936">
    <property type="entry name" value="HATPase_RsbW-like"/>
    <property type="match status" value="1"/>
</dbReference>
<accession>A0A0U5B965</accession>
<sequence length="135" mass="15428">MNHTDVRKYTITKKLDICQVLDITGEVARSAGFTSKESLLLCLAAEEACTNAYEYITQNGQENFHMYWMIFPDRLVMEVTEPGDCFSITLRQETNDQSRGRGIQLILNIMDEVRLNFTKSSLSVVMEKRKVGIPI</sequence>
<organism evidence="2 3">
    <name type="scientific">Aneurinibacillus soli</name>
    <dbReference type="NCBI Taxonomy" id="1500254"/>
    <lineage>
        <taxon>Bacteria</taxon>
        <taxon>Bacillati</taxon>
        <taxon>Bacillota</taxon>
        <taxon>Bacilli</taxon>
        <taxon>Bacillales</taxon>
        <taxon>Paenibacillaceae</taxon>
        <taxon>Aneurinibacillus group</taxon>
        <taxon>Aneurinibacillus</taxon>
    </lineage>
</organism>
<dbReference type="OrthoDB" id="9798941at2"/>
<dbReference type="EMBL" id="AP017312">
    <property type="protein sequence ID" value="BAU29919.1"/>
    <property type="molecule type" value="Genomic_DNA"/>
</dbReference>
<keyword evidence="2" id="KW-0808">Transferase</keyword>
<name>A0A0U5B965_9BACL</name>
<dbReference type="InterPro" id="IPR036890">
    <property type="entry name" value="HATPase_C_sf"/>
</dbReference>
<evidence type="ECO:0000313" key="2">
    <source>
        <dbReference type="EMBL" id="BAU29919.1"/>
    </source>
</evidence>
<dbReference type="KEGG" id="asoc:CB4_04191"/>
<dbReference type="Proteomes" id="UP000217696">
    <property type="component" value="Chromosome"/>
</dbReference>
<proteinExistence type="predicted"/>
<gene>
    <name evidence="2" type="ORF">CB4_04191</name>
</gene>
<dbReference type="AlphaFoldDB" id="A0A0U5B965"/>
<reference evidence="2 3" key="1">
    <citation type="submission" date="2015-12" db="EMBL/GenBank/DDBJ databases">
        <title>Genome sequence of Aneurinibacillus soli.</title>
        <authorList>
            <person name="Lee J.S."/>
            <person name="Lee K.C."/>
            <person name="Kim K.K."/>
            <person name="Lee B.W."/>
        </authorList>
    </citation>
    <scope>NUCLEOTIDE SEQUENCE [LARGE SCALE GENOMIC DNA]</scope>
    <source>
        <strain evidence="2 3">CB4</strain>
    </source>
</reference>
<evidence type="ECO:0000313" key="3">
    <source>
        <dbReference type="Proteomes" id="UP000217696"/>
    </source>
</evidence>